<keyword evidence="2 3" id="KW-0560">Oxidoreductase</keyword>
<proteinExistence type="inferred from homology"/>
<reference evidence="6 7" key="1">
    <citation type="submission" date="2022-11" db="EMBL/GenBank/DDBJ databases">
        <title>Draft genome sequence of Saccharopolyspora sp. WRP15-2 isolated from rhizosphere soils of wild rice in Thailand.</title>
        <authorList>
            <person name="Duangmal K."/>
            <person name="Kammanee S."/>
            <person name="Muangham S."/>
        </authorList>
    </citation>
    <scope>NUCLEOTIDE SEQUENCE [LARGE SCALE GENOMIC DNA]</scope>
    <source>
        <strain evidence="6 7">WRP15-2</strain>
    </source>
</reference>
<dbReference type="PROSITE" id="PS00671">
    <property type="entry name" value="D_2_HYDROXYACID_DH_3"/>
    <property type="match status" value="1"/>
</dbReference>
<dbReference type="Pfam" id="PF00389">
    <property type="entry name" value="2-Hacid_dh"/>
    <property type="match status" value="1"/>
</dbReference>
<dbReference type="Gene3D" id="3.40.50.720">
    <property type="entry name" value="NAD(P)-binding Rossmann-like Domain"/>
    <property type="match status" value="2"/>
</dbReference>
<evidence type="ECO:0000259" key="4">
    <source>
        <dbReference type="Pfam" id="PF00389"/>
    </source>
</evidence>
<dbReference type="RefSeq" id="WP_270953849.1">
    <property type="nucleotide sequence ID" value="NZ_JAQGLA010000110.1"/>
</dbReference>
<dbReference type="PANTHER" id="PTHR10996">
    <property type="entry name" value="2-HYDROXYACID DEHYDROGENASE-RELATED"/>
    <property type="match status" value="1"/>
</dbReference>
<dbReference type="PROSITE" id="PS00670">
    <property type="entry name" value="D_2_HYDROXYACID_DH_2"/>
    <property type="match status" value="1"/>
</dbReference>
<accession>A0ABT4V9J6</accession>
<dbReference type="SUPFAM" id="SSF51735">
    <property type="entry name" value="NAD(P)-binding Rossmann-fold domains"/>
    <property type="match status" value="1"/>
</dbReference>
<dbReference type="SUPFAM" id="SSF52283">
    <property type="entry name" value="Formate/glycerate dehydrogenase catalytic domain-like"/>
    <property type="match status" value="1"/>
</dbReference>
<dbReference type="Pfam" id="PF02826">
    <property type="entry name" value="2-Hacid_dh_C"/>
    <property type="match status" value="1"/>
</dbReference>
<organism evidence="6 7">
    <name type="scientific">Saccharopolyspora oryzae</name>
    <dbReference type="NCBI Taxonomy" id="2997343"/>
    <lineage>
        <taxon>Bacteria</taxon>
        <taxon>Bacillati</taxon>
        <taxon>Actinomycetota</taxon>
        <taxon>Actinomycetes</taxon>
        <taxon>Pseudonocardiales</taxon>
        <taxon>Pseudonocardiaceae</taxon>
        <taxon>Saccharopolyspora</taxon>
    </lineage>
</organism>
<evidence type="ECO:0000259" key="5">
    <source>
        <dbReference type="Pfam" id="PF02826"/>
    </source>
</evidence>
<name>A0ABT4V9J6_9PSEU</name>
<dbReference type="Proteomes" id="UP001210380">
    <property type="component" value="Unassembled WGS sequence"/>
</dbReference>
<dbReference type="InterPro" id="IPR006140">
    <property type="entry name" value="D-isomer_DH_NAD-bd"/>
</dbReference>
<keyword evidence="7" id="KW-1185">Reference proteome</keyword>
<comment type="caution">
    <text evidence="6">The sequence shown here is derived from an EMBL/GenBank/DDBJ whole genome shotgun (WGS) entry which is preliminary data.</text>
</comment>
<dbReference type="InterPro" id="IPR006139">
    <property type="entry name" value="D-isomer_2_OHA_DH_cat_dom"/>
</dbReference>
<dbReference type="InterPro" id="IPR036291">
    <property type="entry name" value="NAD(P)-bd_dom_sf"/>
</dbReference>
<feature type="domain" description="D-isomer specific 2-hydroxyacid dehydrogenase NAD-binding" evidence="5">
    <location>
        <begin position="117"/>
        <end position="293"/>
    </location>
</feature>
<feature type="domain" description="D-isomer specific 2-hydroxyacid dehydrogenase catalytic" evidence="4">
    <location>
        <begin position="11"/>
        <end position="324"/>
    </location>
</feature>
<evidence type="ECO:0000256" key="3">
    <source>
        <dbReference type="RuleBase" id="RU003719"/>
    </source>
</evidence>
<dbReference type="EMBL" id="JAQGLA010000110">
    <property type="protein sequence ID" value="MDA3630635.1"/>
    <property type="molecule type" value="Genomic_DNA"/>
</dbReference>
<dbReference type="PANTHER" id="PTHR10996:SF283">
    <property type="entry name" value="GLYOXYLATE_HYDROXYPYRUVATE REDUCTASE B"/>
    <property type="match status" value="1"/>
</dbReference>
<evidence type="ECO:0000313" key="6">
    <source>
        <dbReference type="EMBL" id="MDA3630635.1"/>
    </source>
</evidence>
<dbReference type="InterPro" id="IPR029753">
    <property type="entry name" value="D-isomer_DH_CS"/>
</dbReference>
<protein>
    <submittedName>
        <fullName evidence="6">D-glycerate dehydrogenase</fullName>
    </submittedName>
</protein>
<gene>
    <name evidence="6" type="ORF">OU415_34755</name>
</gene>
<evidence type="ECO:0000256" key="2">
    <source>
        <dbReference type="ARBA" id="ARBA00023002"/>
    </source>
</evidence>
<comment type="similarity">
    <text evidence="1 3">Belongs to the D-isomer specific 2-hydroxyacid dehydrogenase family.</text>
</comment>
<evidence type="ECO:0000313" key="7">
    <source>
        <dbReference type="Proteomes" id="UP001210380"/>
    </source>
</evidence>
<sequence>MIADKVQGPRIVVTRTMPEPAIAMLREIGDVWVSDVNRPLSAQELHDAAVGAHALVTMLHDRIDTAVLTAAGKSLRVVANVAVGHDNVVDSHALAARGVALTNTPGVLTDATADLTMGLILMATRRLGEGERLLRAGTPWSFHLGFMLGPGLQGKTLGIVGLGQIGRAVAQRARAFGMHVAYTGRSPATCANEVDVQYMPLHEMLTTADVISLHCPLTPATWHLIDANALALMKPTAFLVNTSRGPVVDESALAEALQNRTIAGAALDVFEKEPEVEPRLLDLDNAVVAPHLGSATVETRTAMALLAARNVVSVLSGDGPITPVTLQARHG</sequence>
<dbReference type="CDD" id="cd05301">
    <property type="entry name" value="GDH"/>
    <property type="match status" value="1"/>
</dbReference>
<evidence type="ECO:0000256" key="1">
    <source>
        <dbReference type="ARBA" id="ARBA00005854"/>
    </source>
</evidence>
<dbReference type="InterPro" id="IPR050223">
    <property type="entry name" value="D-isomer_2-hydroxyacid_DH"/>
</dbReference>